<dbReference type="PRINTS" id="PR00080">
    <property type="entry name" value="SDRFAMILY"/>
</dbReference>
<dbReference type="PRINTS" id="PR01167">
    <property type="entry name" value="INSADHFAMILY"/>
</dbReference>
<dbReference type="Proteomes" id="UP000594454">
    <property type="component" value="Chromosome 4"/>
</dbReference>
<keyword evidence="2" id="KW-0560">Oxidoreductase</keyword>
<dbReference type="Gene3D" id="3.40.50.720">
    <property type="entry name" value="NAD(P)-binding Rossmann-like Domain"/>
    <property type="match status" value="1"/>
</dbReference>
<accession>A0A7R8YWU6</accession>
<dbReference type="GO" id="GO:0005737">
    <property type="term" value="C:cytoplasm"/>
    <property type="evidence" value="ECO:0007669"/>
    <property type="project" value="TreeGrafter"/>
</dbReference>
<proteinExistence type="inferred from homology"/>
<evidence type="ECO:0000313" key="5">
    <source>
        <dbReference type="Proteomes" id="UP000594454"/>
    </source>
</evidence>
<evidence type="ECO:0000256" key="2">
    <source>
        <dbReference type="ARBA" id="ARBA00023002"/>
    </source>
</evidence>
<name>A0A7R8YWU6_HERIL</name>
<dbReference type="InterPro" id="IPR036291">
    <property type="entry name" value="NAD(P)-bd_dom_sf"/>
</dbReference>
<dbReference type="FunCoup" id="A0A7R8YWU6">
    <property type="interactions" value="76"/>
</dbReference>
<dbReference type="OrthoDB" id="417891at2759"/>
<dbReference type="AlphaFoldDB" id="A0A7R8YWU6"/>
<dbReference type="GO" id="GO:0016616">
    <property type="term" value="F:oxidoreductase activity, acting on the CH-OH group of donors, NAD or NADP as acceptor"/>
    <property type="evidence" value="ECO:0007669"/>
    <property type="project" value="TreeGrafter"/>
</dbReference>
<comment type="similarity">
    <text evidence="1 3">Belongs to the short-chain dehydrogenases/reductases (SDR) family.</text>
</comment>
<sequence>MVVDITGLKVAISGGFGGIGQAICKELLEQGVPCLAILDLKEDKDTLEVWKKSYPTQKIFFEYIDVAKRSVVEESIGKAKDEMGGLDAFVNCSGILQESVPELCIQVNLLGTIYTSLTAVNLMGKHKGGNGGIVVNVASVLGLKPCHPFAVYSASKHGCIGFTRSLSHEFHYNETGIAFMAVCPGLTKTKLIEYPENSGTFDYVKEEVAKVANVAGQEADICGKNIVKAMQTGKNGSISICVCGDLREAAMPDDVEG</sequence>
<keyword evidence="5" id="KW-1185">Reference proteome</keyword>
<gene>
    <name evidence="4" type="ORF">HERILL_LOCUS11387</name>
</gene>
<dbReference type="PANTHER" id="PTHR44229:SF8">
    <property type="entry name" value="ALCOHOL DEHYDROGENASE-RELATED"/>
    <property type="match status" value="1"/>
</dbReference>
<dbReference type="PANTHER" id="PTHR44229">
    <property type="entry name" value="15-HYDROXYPROSTAGLANDIN DEHYDROGENASE [NAD(+)]"/>
    <property type="match status" value="1"/>
</dbReference>
<dbReference type="EMBL" id="LR899012">
    <property type="protein sequence ID" value="CAD7088793.1"/>
    <property type="molecule type" value="Genomic_DNA"/>
</dbReference>
<evidence type="ECO:0000256" key="1">
    <source>
        <dbReference type="ARBA" id="ARBA00006484"/>
    </source>
</evidence>
<evidence type="ECO:0000256" key="3">
    <source>
        <dbReference type="RuleBase" id="RU000363"/>
    </source>
</evidence>
<evidence type="ECO:0000313" key="4">
    <source>
        <dbReference type="EMBL" id="CAD7088793.1"/>
    </source>
</evidence>
<evidence type="ECO:0008006" key="6">
    <source>
        <dbReference type="Google" id="ProtNLM"/>
    </source>
</evidence>
<dbReference type="Pfam" id="PF00106">
    <property type="entry name" value="adh_short"/>
    <property type="match status" value="1"/>
</dbReference>
<dbReference type="InParanoid" id="A0A7R8YWU6"/>
<dbReference type="SUPFAM" id="SSF51735">
    <property type="entry name" value="NAD(P)-binding Rossmann-fold domains"/>
    <property type="match status" value="1"/>
</dbReference>
<reference evidence="4 5" key="1">
    <citation type="submission" date="2020-11" db="EMBL/GenBank/DDBJ databases">
        <authorList>
            <person name="Wallbank WR R."/>
            <person name="Pardo Diaz C."/>
            <person name="Kozak K."/>
            <person name="Martin S."/>
            <person name="Jiggins C."/>
            <person name="Moest M."/>
            <person name="Warren A I."/>
            <person name="Generalovic N T."/>
            <person name="Byers J.R.P. K."/>
            <person name="Montejo-Kovacevich G."/>
            <person name="Yen C E."/>
        </authorList>
    </citation>
    <scope>NUCLEOTIDE SEQUENCE [LARGE SCALE GENOMIC DNA]</scope>
</reference>
<organism evidence="4 5">
    <name type="scientific">Hermetia illucens</name>
    <name type="common">Black soldier fly</name>
    <dbReference type="NCBI Taxonomy" id="343691"/>
    <lineage>
        <taxon>Eukaryota</taxon>
        <taxon>Metazoa</taxon>
        <taxon>Ecdysozoa</taxon>
        <taxon>Arthropoda</taxon>
        <taxon>Hexapoda</taxon>
        <taxon>Insecta</taxon>
        <taxon>Pterygota</taxon>
        <taxon>Neoptera</taxon>
        <taxon>Endopterygota</taxon>
        <taxon>Diptera</taxon>
        <taxon>Brachycera</taxon>
        <taxon>Stratiomyomorpha</taxon>
        <taxon>Stratiomyidae</taxon>
        <taxon>Hermetiinae</taxon>
        <taxon>Hermetia</taxon>
    </lineage>
</organism>
<dbReference type="OMA" id="CAGIMND"/>
<protein>
    <recommendedName>
        <fullName evidence="6">Alcohol dehydrogenase</fullName>
    </recommendedName>
</protein>
<dbReference type="InterPro" id="IPR002347">
    <property type="entry name" value="SDR_fam"/>
</dbReference>